<feature type="region of interest" description="Disordered" evidence="12">
    <location>
        <begin position="1236"/>
        <end position="1274"/>
    </location>
</feature>
<dbReference type="CDD" id="cd17546">
    <property type="entry name" value="REC_hyHK_CKI1_RcsC-like"/>
    <property type="match status" value="1"/>
</dbReference>
<dbReference type="InterPro" id="IPR036890">
    <property type="entry name" value="HATPase_C_sf"/>
</dbReference>
<dbReference type="InterPro" id="IPR008207">
    <property type="entry name" value="Sig_transdc_His_kin_Hpt_dom"/>
</dbReference>
<evidence type="ECO:0000256" key="4">
    <source>
        <dbReference type="ARBA" id="ARBA00022553"/>
    </source>
</evidence>
<dbReference type="GO" id="GO:0000155">
    <property type="term" value="F:phosphorelay sensor kinase activity"/>
    <property type="evidence" value="ECO:0007669"/>
    <property type="project" value="InterPro"/>
</dbReference>
<keyword evidence="4 10" id="KW-0597">Phosphoprotein</keyword>
<dbReference type="InterPro" id="IPR058661">
    <property type="entry name" value="FimL_2nd"/>
</dbReference>
<dbReference type="InterPro" id="IPR036061">
    <property type="entry name" value="CheW-like_dom_sf"/>
</dbReference>
<feature type="modified residue" description="Phosphohistidine" evidence="9">
    <location>
        <position position="1514"/>
    </location>
</feature>
<evidence type="ECO:0000256" key="5">
    <source>
        <dbReference type="ARBA" id="ARBA00022679"/>
    </source>
</evidence>
<feature type="coiled-coil region" evidence="11">
    <location>
        <begin position="1680"/>
        <end position="1735"/>
    </location>
</feature>
<dbReference type="Pfam" id="PF01584">
    <property type="entry name" value="CheW"/>
    <property type="match status" value="1"/>
</dbReference>
<reference evidence="17 18" key="1">
    <citation type="submission" date="2018-01" db="EMBL/GenBank/DDBJ databases">
        <title>Draft genome sequence of Paucibacter aquatile CR182 isolated from freshwater of the Nakdong River.</title>
        <authorList>
            <person name="Choi A."/>
            <person name="Chung E.J."/>
        </authorList>
    </citation>
    <scope>NUCLEOTIDE SEQUENCE [LARGE SCALE GENOMIC DNA]</scope>
    <source>
        <strain evidence="17 18">CR182</strain>
    </source>
</reference>
<dbReference type="PANTHER" id="PTHR43395">
    <property type="entry name" value="SENSOR HISTIDINE KINASE CHEA"/>
    <property type="match status" value="1"/>
</dbReference>
<evidence type="ECO:0000256" key="1">
    <source>
        <dbReference type="ARBA" id="ARBA00000085"/>
    </source>
</evidence>
<gene>
    <name evidence="17" type="ORF">C1O66_10260</name>
</gene>
<dbReference type="EC" id="2.7.13.3" evidence="2"/>
<dbReference type="SMART" id="SM01231">
    <property type="entry name" value="H-kinase_dim"/>
    <property type="match status" value="1"/>
</dbReference>
<comment type="caution">
    <text evidence="17">The sequence shown here is derived from an EMBL/GenBank/DDBJ whole genome shotgun (WGS) entry which is preliminary data.</text>
</comment>
<dbReference type="InterPro" id="IPR005467">
    <property type="entry name" value="His_kinase_dom"/>
</dbReference>
<evidence type="ECO:0000256" key="2">
    <source>
        <dbReference type="ARBA" id="ARBA00012438"/>
    </source>
</evidence>
<name>A0A2N8KWR1_9BURK</name>
<dbReference type="InterPro" id="IPR003594">
    <property type="entry name" value="HATPase_dom"/>
</dbReference>
<dbReference type="GO" id="GO:0006935">
    <property type="term" value="P:chemotaxis"/>
    <property type="evidence" value="ECO:0007669"/>
    <property type="project" value="InterPro"/>
</dbReference>
<dbReference type="Gene3D" id="1.20.120.160">
    <property type="entry name" value="HPT domain"/>
    <property type="match status" value="3"/>
</dbReference>
<evidence type="ECO:0000259" key="14">
    <source>
        <dbReference type="PROSITE" id="PS50110"/>
    </source>
</evidence>
<evidence type="ECO:0000313" key="18">
    <source>
        <dbReference type="Proteomes" id="UP000235916"/>
    </source>
</evidence>
<feature type="domain" description="CheW-like" evidence="15">
    <location>
        <begin position="1995"/>
        <end position="2130"/>
    </location>
</feature>
<feature type="domain" description="Response regulatory" evidence="14">
    <location>
        <begin position="2167"/>
        <end position="2284"/>
    </location>
</feature>
<dbReference type="InterPro" id="IPR051315">
    <property type="entry name" value="Bact_Chemotaxis_CheA"/>
</dbReference>
<keyword evidence="11" id="KW-0175">Coiled coil</keyword>
<feature type="domain" description="HPt" evidence="16">
    <location>
        <begin position="1467"/>
        <end position="1570"/>
    </location>
</feature>
<evidence type="ECO:0000256" key="3">
    <source>
        <dbReference type="ARBA" id="ARBA00021495"/>
    </source>
</evidence>
<keyword evidence="5" id="KW-0808">Transferase</keyword>
<feature type="region of interest" description="Disordered" evidence="12">
    <location>
        <begin position="1448"/>
        <end position="1467"/>
    </location>
</feature>
<keyword evidence="6 17" id="KW-0418">Kinase</keyword>
<dbReference type="InterPro" id="IPR001789">
    <property type="entry name" value="Sig_transdc_resp-reg_receiver"/>
</dbReference>
<dbReference type="PROSITE" id="PS50894">
    <property type="entry name" value="HPT"/>
    <property type="match status" value="3"/>
</dbReference>
<organism evidence="17 18">
    <name type="scientific">Kinneretia aquatilis</name>
    <dbReference type="NCBI Taxonomy" id="2070761"/>
    <lineage>
        <taxon>Bacteria</taxon>
        <taxon>Pseudomonadati</taxon>
        <taxon>Pseudomonadota</taxon>
        <taxon>Betaproteobacteria</taxon>
        <taxon>Burkholderiales</taxon>
        <taxon>Sphaerotilaceae</taxon>
        <taxon>Roseateles</taxon>
    </lineage>
</organism>
<feature type="compositionally biased region" description="Acidic residues" evidence="12">
    <location>
        <begin position="1264"/>
        <end position="1274"/>
    </location>
</feature>
<evidence type="ECO:0000256" key="8">
    <source>
        <dbReference type="ARBA" id="ARBA00035100"/>
    </source>
</evidence>
<feature type="modified residue" description="Phosphohistidine" evidence="9">
    <location>
        <position position="714"/>
    </location>
</feature>
<dbReference type="CDD" id="cd00088">
    <property type="entry name" value="HPT"/>
    <property type="match status" value="2"/>
</dbReference>
<evidence type="ECO:0000256" key="10">
    <source>
        <dbReference type="PROSITE-ProRule" id="PRU00169"/>
    </source>
</evidence>
<dbReference type="Pfam" id="PF26379">
    <property type="entry name" value="FimL_2nd"/>
    <property type="match status" value="1"/>
</dbReference>
<dbReference type="InterPro" id="IPR004358">
    <property type="entry name" value="Sig_transdc_His_kin-like_C"/>
</dbReference>
<dbReference type="SUPFAM" id="SSF50341">
    <property type="entry name" value="CheW-like"/>
    <property type="match status" value="1"/>
</dbReference>
<dbReference type="Gene3D" id="3.40.50.2300">
    <property type="match status" value="1"/>
</dbReference>
<evidence type="ECO:0000256" key="6">
    <source>
        <dbReference type="ARBA" id="ARBA00022777"/>
    </source>
</evidence>
<feature type="domain" description="HPt" evidence="16">
    <location>
        <begin position="1282"/>
        <end position="1387"/>
    </location>
</feature>
<proteinExistence type="predicted"/>
<feature type="domain" description="Histidine kinase" evidence="13">
    <location>
        <begin position="1760"/>
        <end position="1993"/>
    </location>
</feature>
<accession>A0A2N8KWR1</accession>
<dbReference type="PRINTS" id="PR00344">
    <property type="entry name" value="BCTRLSENSOR"/>
</dbReference>
<comment type="function">
    <text evidence="8">Involved in the transmission of sensory signals from the chemoreceptors to the flagellar motors. CheA is autophosphorylated; it can transfer its phosphate group to either CheB or CheY.</text>
</comment>
<evidence type="ECO:0000256" key="7">
    <source>
        <dbReference type="ARBA" id="ARBA00023012"/>
    </source>
</evidence>
<dbReference type="PROSITE" id="PS50851">
    <property type="entry name" value="CHEW"/>
    <property type="match status" value="1"/>
</dbReference>
<feature type="compositionally biased region" description="Acidic residues" evidence="12">
    <location>
        <begin position="1458"/>
        <end position="1467"/>
    </location>
</feature>
<evidence type="ECO:0000256" key="12">
    <source>
        <dbReference type="SAM" id="MobiDB-lite"/>
    </source>
</evidence>
<dbReference type="InterPro" id="IPR004105">
    <property type="entry name" value="CheA-like_dim"/>
</dbReference>
<comment type="catalytic activity">
    <reaction evidence="1">
        <text>ATP + protein L-histidine = ADP + protein N-phospho-L-histidine.</text>
        <dbReference type="EC" id="2.7.13.3"/>
    </reaction>
</comment>
<feature type="compositionally biased region" description="Low complexity" evidence="12">
    <location>
        <begin position="1236"/>
        <end position="1252"/>
    </location>
</feature>
<feature type="domain" description="HPt" evidence="16">
    <location>
        <begin position="667"/>
        <end position="772"/>
    </location>
</feature>
<dbReference type="OrthoDB" id="9803176at2"/>
<dbReference type="RefSeq" id="WP_102767790.1">
    <property type="nucleotide sequence ID" value="NZ_POSP01000003.1"/>
</dbReference>
<dbReference type="SMART" id="SM00387">
    <property type="entry name" value="HATPase_c"/>
    <property type="match status" value="1"/>
</dbReference>
<dbReference type="InterPro" id="IPR002545">
    <property type="entry name" value="CheW-lke_dom"/>
</dbReference>
<dbReference type="Gene3D" id="2.30.30.40">
    <property type="entry name" value="SH3 Domains"/>
    <property type="match status" value="1"/>
</dbReference>
<dbReference type="InterPro" id="IPR011006">
    <property type="entry name" value="CheY-like_superfamily"/>
</dbReference>
<dbReference type="Proteomes" id="UP000235916">
    <property type="component" value="Unassembled WGS sequence"/>
</dbReference>
<evidence type="ECO:0000313" key="17">
    <source>
        <dbReference type="EMBL" id="PND37871.1"/>
    </source>
</evidence>
<evidence type="ECO:0000256" key="9">
    <source>
        <dbReference type="PROSITE-ProRule" id="PRU00110"/>
    </source>
</evidence>
<dbReference type="Gene3D" id="3.30.565.10">
    <property type="entry name" value="Histidine kinase-like ATPase, C-terminal domain"/>
    <property type="match status" value="1"/>
</dbReference>
<dbReference type="SUPFAM" id="SSF47226">
    <property type="entry name" value="Histidine-containing phosphotransfer domain, HPT domain"/>
    <property type="match status" value="4"/>
</dbReference>
<dbReference type="PANTHER" id="PTHR43395:SF8">
    <property type="entry name" value="HISTIDINE KINASE"/>
    <property type="match status" value="1"/>
</dbReference>
<dbReference type="SMART" id="SM00448">
    <property type="entry name" value="REC"/>
    <property type="match status" value="1"/>
</dbReference>
<dbReference type="Pfam" id="PF01627">
    <property type="entry name" value="Hpt"/>
    <property type="match status" value="3"/>
</dbReference>
<dbReference type="Pfam" id="PF02518">
    <property type="entry name" value="HATPase_c"/>
    <property type="match status" value="1"/>
</dbReference>
<protein>
    <recommendedName>
        <fullName evidence="3">Chemotaxis protein CheA</fullName>
        <ecNumber evidence="2">2.7.13.3</ecNumber>
    </recommendedName>
</protein>
<evidence type="ECO:0000256" key="11">
    <source>
        <dbReference type="SAM" id="Coils"/>
    </source>
</evidence>
<dbReference type="SUPFAM" id="SSF52172">
    <property type="entry name" value="CheY-like"/>
    <property type="match status" value="1"/>
</dbReference>
<dbReference type="PROSITE" id="PS50109">
    <property type="entry name" value="HIS_KIN"/>
    <property type="match status" value="1"/>
</dbReference>
<dbReference type="SUPFAM" id="SSF55874">
    <property type="entry name" value="ATPase domain of HSP90 chaperone/DNA topoisomerase II/histidine kinase"/>
    <property type="match status" value="1"/>
</dbReference>
<dbReference type="PROSITE" id="PS50110">
    <property type="entry name" value="RESPONSE_REGULATORY"/>
    <property type="match status" value="1"/>
</dbReference>
<evidence type="ECO:0000259" key="13">
    <source>
        <dbReference type="PROSITE" id="PS50109"/>
    </source>
</evidence>
<feature type="region of interest" description="Disordered" evidence="12">
    <location>
        <begin position="1411"/>
        <end position="1434"/>
    </location>
</feature>
<dbReference type="FunFam" id="3.30.565.10:FF:000016">
    <property type="entry name" value="Chemotaxis protein CheA, putative"/>
    <property type="match status" value="1"/>
</dbReference>
<dbReference type="InterPro" id="IPR036641">
    <property type="entry name" value="HPT_dom_sf"/>
</dbReference>
<evidence type="ECO:0000259" key="16">
    <source>
        <dbReference type="PROSITE" id="PS50894"/>
    </source>
</evidence>
<feature type="modified residue" description="4-aspartylphosphate" evidence="10">
    <location>
        <position position="2217"/>
    </location>
</feature>
<keyword evidence="18" id="KW-1185">Reference proteome</keyword>
<dbReference type="SMART" id="SM00073">
    <property type="entry name" value="HPT"/>
    <property type="match status" value="3"/>
</dbReference>
<evidence type="ECO:0000259" key="15">
    <source>
        <dbReference type="PROSITE" id="PS50851"/>
    </source>
</evidence>
<dbReference type="Pfam" id="PF00072">
    <property type="entry name" value="Response_reg"/>
    <property type="match status" value="1"/>
</dbReference>
<dbReference type="GO" id="GO:0005737">
    <property type="term" value="C:cytoplasm"/>
    <property type="evidence" value="ECO:0007669"/>
    <property type="project" value="InterPro"/>
</dbReference>
<sequence>MDQFRESEFPPDLSPLAWVQEELRRSLESVHKALRRMLRDGDSKFSVLGAEVPSSSKSLQAAAAELHQVAGVLSLVGLPAGATVLRAAEQAVLRLADRTDLVDPFRVETIERANFALLSYIARLLAGNKASTLSLFPAYRELQTFNDAERVHPADLWQYEWRWCEVPAEPGCAALAPEQGRAPFEAALLKHMRTPSPAFAGRLSDLCAGLAAGLIDTHGRTLWQLAAAQFQAQALGLLDGDAFVKRLGSRLLSQLKLGRQVDPAVQERLAQDLLFFCAQARDPASERAAPRLSAVRHAFGLNADFRGDYEDQTLGHIDPAWVAQARRRVGVAKDSWGSAAEGDSHRLAGLDEQFAAVAESLQRLFPSGEVLGQTLQRAVVATLRSGQPPSPALAMEVATSMLYVEAALDDAAFDQPEQAERVRALAQRIDAVAHGDAPQPLDAWMEDLYRRVSDRQTLGSVVHELRASLSEVERQADEYFRDPSQRAKLIPVPAQLSAMRGVLTVLGLDQAAQACVRMRDEVDELANTEVDTERGGPRELFERLANNLGALGFLIDMLSVQPQLAKRMFVFDEAAGRLNPVMGRRADASPLPPMAVSAPAPFDGLIQLDLDSSPKAAPPTHPAPLEAVGDLGLPALHLDGADTVAADAVETPAAAAAVAAPTPAPAAFAQDPEMQEIFLEEATEVLAHARQALAALHDDGSDREQLTTLRRAFHTLKGSSRMVGFDAYGEGAWACEQLFNARLADVTPQADAPLLAFSAEALDYLGQWCEQIAGRQSGAFLPDPLRRSADALRLQGEALALDWPGRQLPEAEMPPEPAIEVPAQELFLPVEDLPPLSDAALDELNPDERSVPGVESPQALEAVAPELDLPELNLPEDASLPAVSVSEELQALAELAGSLEPAPVEPPLPAVSVEPPLLTEEPGLDLELELDLPLLAEPAEAAKAEAPELPLLEEASDAGADTELSTQLSTQLMPELPELTDWVATAPLDMGVADAASAAVASAAPEPDAAQPPVLTELLDLAQADEAEPATATELMDMAPREADASAPAQDVHALPEGGSFETLALDQPFVLDLPQDAPVAEAAPPAADFELPEFELDLELGELVETAAEMNAEADAPAPETAAETDLEAGVDADAAAELTLNLYGVSDGALDEALSLAAAPDETPQGEESTVEQVLEVAADPVDEVQVLESPADAAHALEAADAAGASSPDAIEAAELPLAPVISLVPHLSLVSSQERPQAESAAAAQASAEADEGGQGQDVGSDESADEGADEGVKVIGPLRISITLFNIFLNEADELSRRLATTLAEWAMELTPPVPPQCESLAHALAGNSATVGYEDLSTLARALEHALGRAQRAQRFSEAEGQLFERAAEDIRQLLHQFAAGFLRSVDSSLVERLHAYEPEVDSSHLGSFDELDDLGEPEGPTPTVADDTLDLHLPAFQAAAPAPVEPTPTADQDEVEPGLPDEIDPVLLPIFEEEARELLPQLHAALRDWLARPQDRSAADACMRALHTFKGGARLTGAMRLGEQAHELESAVEAALAMDPPDSATLQALQDGGDALEAGLDRLLAREQVPDLDPFTATEVVEVQATAAAPAAEVDIDLPDASETPTPDLEVEPLAAESEASLEPLPEPVPEPVAPRRIDWSRFSERQASPDDITIELPGAGPQAMVRVRGSLLERMTAQAGEVSIRRARLESELAQMKGSLLDLDDNLSRLRTQLRELELQAEAQMGTQQELHQKAGRDFDPLEFDRYTRFQELTKMLTESVGDVATVQRALQRNVQLGEDELAAQSRLTRELQDDLLRTRLVEFDSLGERMHRVVRQASRDAGRQAQLEIIGGQTELDRSVLERMAGPFEHLLRNSISHGIEAPEQRQALGKPAQGTVRLELRQEGNEILLSFSDDGAGLDLKRIRERGEQMGLIQAGESLTDAALMQLIFTSGFSTATQVTELSGRGVGMDVVRAEVSTLGGSITTESTPGQGTRFALRLPLTTALTQVVLLRSGDQVVAVPASLMDSLQRVPQDQVEAAYANGTLNHGGETLPFYWLGGLLGQPGRGHGQGRYLPVVLMRSAQQRLALHVDEVLGNQEVVVKNIGAQLSRVPGLAGVSLLASGDVALIYNPVALAAWYGEQAQQRLVEAREAAELAEATGMVPLQAVAEPAEDLPPLVLVVDDSLTVRRVTQRLLEREGYRVQLAKDGLDAMEALGGDELPALVLSDIEMPRMDGFDLLRNIRGDARLRALPVVMITSRIAQKHRDYAEQLGADHYLGKPYDEAHLLELIARYTAAQAHSKTEAAALLP</sequence>
<dbReference type="SMART" id="SM00260">
    <property type="entry name" value="CheW"/>
    <property type="match status" value="1"/>
</dbReference>
<dbReference type="EMBL" id="POSP01000003">
    <property type="protein sequence ID" value="PND37871.1"/>
    <property type="molecule type" value="Genomic_DNA"/>
</dbReference>
<feature type="compositionally biased region" description="Low complexity" evidence="12">
    <location>
        <begin position="1448"/>
        <end position="1457"/>
    </location>
</feature>
<feature type="modified residue" description="Phosphohistidine" evidence="9">
    <location>
        <position position="1328"/>
    </location>
</feature>
<keyword evidence="7" id="KW-0902">Two-component regulatory system</keyword>